<keyword evidence="6 10" id="KW-0694">RNA-binding</keyword>
<protein>
    <recommendedName>
        <fullName evidence="9">Splicing factor 3B subunit 4</fullName>
    </recommendedName>
</protein>
<dbReference type="PANTHER" id="PTHR48030">
    <property type="entry name" value="SPLICING FACTOR 3B SUBUNIT 4"/>
    <property type="match status" value="1"/>
</dbReference>
<evidence type="ECO:0000313" key="13">
    <source>
        <dbReference type="EnsemblMetazoa" id="SMAR001061-PA"/>
    </source>
</evidence>
<organism evidence="13 14">
    <name type="scientific">Strigamia maritima</name>
    <name type="common">European centipede</name>
    <name type="synonym">Geophilus maritimus</name>
    <dbReference type="NCBI Taxonomy" id="126957"/>
    <lineage>
        <taxon>Eukaryota</taxon>
        <taxon>Metazoa</taxon>
        <taxon>Ecdysozoa</taxon>
        <taxon>Arthropoda</taxon>
        <taxon>Myriapoda</taxon>
        <taxon>Chilopoda</taxon>
        <taxon>Pleurostigmophora</taxon>
        <taxon>Geophilomorpha</taxon>
        <taxon>Linotaeniidae</taxon>
        <taxon>Strigamia</taxon>
    </lineage>
</organism>
<dbReference type="eggNOG" id="KOG0131">
    <property type="taxonomic scope" value="Eukaryota"/>
</dbReference>
<dbReference type="EnsemblMetazoa" id="SMAR001061-RA">
    <property type="protein sequence ID" value="SMAR001061-PA"/>
    <property type="gene ID" value="SMAR001061"/>
</dbReference>
<feature type="domain" description="RRM" evidence="12">
    <location>
        <begin position="107"/>
        <end position="186"/>
    </location>
</feature>
<comment type="similarity">
    <text evidence="2">Belongs to the SF3B4 family.</text>
</comment>
<dbReference type="PROSITE" id="PS50102">
    <property type="entry name" value="RRM"/>
    <property type="match status" value="4"/>
</dbReference>
<dbReference type="PANTHER" id="PTHR48030:SF3">
    <property type="entry name" value="SPLICING FACTOR 3B SUBUNIT 4"/>
    <property type="match status" value="1"/>
</dbReference>
<feature type="domain" description="RRM" evidence="12">
    <location>
        <begin position="288"/>
        <end position="366"/>
    </location>
</feature>
<dbReference type="PhylomeDB" id="T1IJJ2"/>
<dbReference type="GO" id="GO:0005686">
    <property type="term" value="C:U2 snRNP"/>
    <property type="evidence" value="ECO:0007669"/>
    <property type="project" value="TreeGrafter"/>
</dbReference>
<keyword evidence="8" id="KW-0539">Nucleus</keyword>
<dbReference type="InterPro" id="IPR012677">
    <property type="entry name" value="Nucleotide-bd_a/b_plait_sf"/>
</dbReference>
<dbReference type="GO" id="GO:0005730">
    <property type="term" value="C:nucleolus"/>
    <property type="evidence" value="ECO:0007669"/>
    <property type="project" value="TreeGrafter"/>
</dbReference>
<name>T1IJJ2_STRMM</name>
<dbReference type="Gene3D" id="3.30.70.330">
    <property type="match status" value="4"/>
</dbReference>
<evidence type="ECO:0000256" key="4">
    <source>
        <dbReference type="ARBA" id="ARBA00022728"/>
    </source>
</evidence>
<dbReference type="FunFam" id="3.30.70.330:FF:000505">
    <property type="entry name" value="Splicing factor 3B subunit 4"/>
    <property type="match status" value="1"/>
</dbReference>
<dbReference type="AlphaFoldDB" id="T1IJJ2"/>
<dbReference type="EMBL" id="JH430299">
    <property type="status" value="NOT_ANNOTATED_CDS"/>
    <property type="molecule type" value="Genomic_DNA"/>
</dbReference>
<evidence type="ECO:0000259" key="12">
    <source>
        <dbReference type="PROSITE" id="PS50102"/>
    </source>
</evidence>
<keyword evidence="4" id="KW-0747">Spliceosome</keyword>
<dbReference type="CDD" id="cd12335">
    <property type="entry name" value="RRM2_SF3B4"/>
    <property type="match status" value="1"/>
</dbReference>
<evidence type="ECO:0000256" key="1">
    <source>
        <dbReference type="ARBA" id="ARBA00004123"/>
    </source>
</evidence>
<comment type="subcellular location">
    <subcellularLocation>
        <location evidence="1">Nucleus</location>
    </subcellularLocation>
</comment>
<evidence type="ECO:0000256" key="6">
    <source>
        <dbReference type="ARBA" id="ARBA00022884"/>
    </source>
</evidence>
<dbReference type="InterPro" id="IPR000504">
    <property type="entry name" value="RRM_dom"/>
</dbReference>
<feature type="domain" description="RRM" evidence="12">
    <location>
        <begin position="375"/>
        <end position="454"/>
    </location>
</feature>
<evidence type="ECO:0000256" key="5">
    <source>
        <dbReference type="ARBA" id="ARBA00022737"/>
    </source>
</evidence>
<keyword evidence="14" id="KW-1185">Reference proteome</keyword>
<evidence type="ECO:0000256" key="2">
    <source>
        <dbReference type="ARBA" id="ARBA00008363"/>
    </source>
</evidence>
<keyword evidence="5" id="KW-0677">Repeat</keyword>
<dbReference type="GO" id="GO:0071011">
    <property type="term" value="C:precatalytic spliceosome"/>
    <property type="evidence" value="ECO:0007669"/>
    <property type="project" value="TreeGrafter"/>
</dbReference>
<evidence type="ECO:0000256" key="8">
    <source>
        <dbReference type="ARBA" id="ARBA00023242"/>
    </source>
</evidence>
<dbReference type="InterPro" id="IPR052084">
    <property type="entry name" value="SF3B4_spliceosome_assoc"/>
</dbReference>
<evidence type="ECO:0000256" key="3">
    <source>
        <dbReference type="ARBA" id="ARBA00022664"/>
    </source>
</evidence>
<dbReference type="HOGENOM" id="CLU_425365_0_0_1"/>
<dbReference type="Pfam" id="PF00076">
    <property type="entry name" value="RRM_1"/>
    <property type="match status" value="4"/>
</dbReference>
<feature type="compositionally biased region" description="Polar residues" evidence="11">
    <location>
        <begin position="496"/>
        <end position="505"/>
    </location>
</feature>
<reference evidence="14" key="1">
    <citation type="submission" date="2011-05" db="EMBL/GenBank/DDBJ databases">
        <authorList>
            <person name="Richards S.R."/>
            <person name="Qu J."/>
            <person name="Jiang H."/>
            <person name="Jhangiani S.N."/>
            <person name="Agravi P."/>
            <person name="Goodspeed R."/>
            <person name="Gross S."/>
            <person name="Mandapat C."/>
            <person name="Jackson L."/>
            <person name="Mathew T."/>
            <person name="Pu L."/>
            <person name="Thornton R."/>
            <person name="Saada N."/>
            <person name="Wilczek-Boney K.B."/>
            <person name="Lee S."/>
            <person name="Kovar C."/>
            <person name="Wu Y."/>
            <person name="Scherer S.E."/>
            <person name="Worley K.C."/>
            <person name="Muzny D.M."/>
            <person name="Gibbs R."/>
        </authorList>
    </citation>
    <scope>NUCLEOTIDE SEQUENCE</scope>
    <source>
        <strain evidence="14">Brora</strain>
    </source>
</reference>
<evidence type="ECO:0000313" key="14">
    <source>
        <dbReference type="Proteomes" id="UP000014500"/>
    </source>
</evidence>
<dbReference type="GO" id="GO:0006397">
    <property type="term" value="P:mRNA processing"/>
    <property type="evidence" value="ECO:0007669"/>
    <property type="project" value="UniProtKB-KW"/>
</dbReference>
<dbReference type="GO" id="GO:0008380">
    <property type="term" value="P:RNA splicing"/>
    <property type="evidence" value="ECO:0007669"/>
    <property type="project" value="UniProtKB-KW"/>
</dbReference>
<dbReference type="InterPro" id="IPR035979">
    <property type="entry name" value="RBD_domain_sf"/>
</dbReference>
<evidence type="ECO:0000256" key="9">
    <source>
        <dbReference type="ARBA" id="ARBA00070533"/>
    </source>
</evidence>
<feature type="compositionally biased region" description="Pro residues" evidence="11">
    <location>
        <begin position="479"/>
        <end position="491"/>
    </location>
</feature>
<feature type="compositionally biased region" description="Basic and acidic residues" evidence="11">
    <location>
        <begin position="458"/>
        <end position="471"/>
    </location>
</feature>
<dbReference type="CDD" id="cd00590">
    <property type="entry name" value="RRM_SF"/>
    <property type="match status" value="1"/>
</dbReference>
<sequence length="644" mass="71948">MAAGPLLEHLLEPTERNQDATIYVGGLHEKASEALLLDLFSDYGSIVNVHMPKDRISKRHQGYGFVEYMHVEEADSAIRVMNLVKVFGKPIRVNKAFVQYKQMDIGANVFIGNLDPEVDEKLLYDTFNIFGVMLQSPRCMRYPDTGLSKGFAFIHYASFEAADSAIETMNGRSLCNRAISLSYAFKKGSKGERHGCATERFRAARNPLPQIQMLQSPTRTLMSPLNMNVLQPAQQVTHPGMHLLPMYSLTQPSLPQYSNEPSYLVWPYQNRMVNTETAQTYSQYPYEAVIFVGGLPEKTGESYLKELFSVHGRICNVHLPMDFITKCHKGYGFIEYAMRKDADKAVESSNLWPVKGKIITVEKAGVVYESSDIGANLFIGNLDPVINEYELYQKFSDFGVMLKPPTCVRNPLTGLPKGFAFIHYSTFEAADAAIKAMSGELLGRRRISLSYAFKQKGSKERHGCPADRAAAEQKVNPKPSTPPTPPTPISLPIPANVNQATQTPSPLKPVEIKKEIFLRPIMTDSSTSPIVLMPITRERATSMTGFDWEIVNAINAEDSPIYDDFKPIIVNYPGMMNVSPVYSVPPQNFSPKAVETCYGCGWCRNGYAVSQYNPYVQQSCIQMSSPPFCSSAEMDYGCVNNDYK</sequence>
<feature type="region of interest" description="Disordered" evidence="11">
    <location>
        <begin position="458"/>
        <end position="505"/>
    </location>
</feature>
<proteinExistence type="inferred from homology"/>
<evidence type="ECO:0000256" key="7">
    <source>
        <dbReference type="ARBA" id="ARBA00023187"/>
    </source>
</evidence>
<dbReference type="GO" id="GO:0003723">
    <property type="term" value="F:RNA binding"/>
    <property type="evidence" value="ECO:0007669"/>
    <property type="project" value="UniProtKB-UniRule"/>
</dbReference>
<dbReference type="InterPro" id="IPR034158">
    <property type="entry name" value="SF3B4_RRM1"/>
</dbReference>
<reference evidence="13" key="2">
    <citation type="submission" date="2015-02" db="UniProtKB">
        <authorList>
            <consortium name="EnsemblMetazoa"/>
        </authorList>
    </citation>
    <scope>IDENTIFICATION</scope>
</reference>
<feature type="domain" description="RRM" evidence="12">
    <location>
        <begin position="20"/>
        <end position="98"/>
    </location>
</feature>
<dbReference type="STRING" id="126957.T1IJJ2"/>
<evidence type="ECO:0000256" key="10">
    <source>
        <dbReference type="PROSITE-ProRule" id="PRU00176"/>
    </source>
</evidence>
<keyword evidence="3" id="KW-0507">mRNA processing</keyword>
<dbReference type="SMART" id="SM00360">
    <property type="entry name" value="RRM"/>
    <property type="match status" value="4"/>
</dbReference>
<accession>T1IJJ2</accession>
<dbReference type="GO" id="GO:0048026">
    <property type="term" value="P:positive regulation of mRNA splicing, via spliceosome"/>
    <property type="evidence" value="ECO:0007669"/>
    <property type="project" value="TreeGrafter"/>
</dbReference>
<evidence type="ECO:0000256" key="11">
    <source>
        <dbReference type="SAM" id="MobiDB-lite"/>
    </source>
</evidence>
<dbReference type="OMA" id="NMPEVAP"/>
<dbReference type="CDD" id="cd12334">
    <property type="entry name" value="RRM1_SF3B4"/>
    <property type="match status" value="1"/>
</dbReference>
<dbReference type="InterPro" id="IPR034159">
    <property type="entry name" value="SF3B4_RRM2"/>
</dbReference>
<dbReference type="FunFam" id="3.30.70.330:FF:000059">
    <property type="entry name" value="splicing factor 3B subunit 4"/>
    <property type="match status" value="1"/>
</dbReference>
<dbReference type="SUPFAM" id="SSF54928">
    <property type="entry name" value="RNA-binding domain, RBD"/>
    <property type="match status" value="2"/>
</dbReference>
<dbReference type="Proteomes" id="UP000014500">
    <property type="component" value="Unassembled WGS sequence"/>
</dbReference>
<keyword evidence="7" id="KW-0508">mRNA splicing</keyword>